<dbReference type="GO" id="GO:0016042">
    <property type="term" value="P:lipid catabolic process"/>
    <property type="evidence" value="ECO:0007669"/>
    <property type="project" value="UniProtKB-UniRule"/>
</dbReference>
<gene>
    <name evidence="6" type="ORF">NCTC13315_03090</name>
</gene>
<dbReference type="InterPro" id="IPR016035">
    <property type="entry name" value="Acyl_Trfase/lysoPLipase"/>
</dbReference>
<dbReference type="InterPro" id="IPR050301">
    <property type="entry name" value="NTE"/>
</dbReference>
<feature type="short sequence motif" description="DGA/G" evidence="4">
    <location>
        <begin position="225"/>
        <end position="227"/>
    </location>
</feature>
<evidence type="ECO:0000313" key="7">
    <source>
        <dbReference type="Proteomes" id="UP000254968"/>
    </source>
</evidence>
<proteinExistence type="predicted"/>
<sequence>MNKKKYRSVRTKKSIYKIKRPPFECVALVLQGGGALGSYQAGVYEALDEVGLYPDWVAGISIGAVNAAIIAGNPVQNRVAQLKLFWETICTNSLIDWSNLFTSTAYNFEFSLFNQASAWASIINGVPNFFMPRNPAPFFYPDGAIEATSFYDLTPLKATLEQFVDFNRINNEPIRFSVGAVNVTSGNFTYFDNTTHKICLEHIIASASLPPGFSATEINGEFYWDGGLISNTPLEWVVEGETRQDTLAFQVDLWNAQGSLPRNIAETMTRQKEIQYSSRTRASTTNFQRLQSIRCVLVELLSKLPPHLSKSKEAKFLEKIADHKVYNIVQLIHRPKYYEGHAKDYEFSLAMMREHWKAGYVDTMKTLQYPEIFIPPNHEEGVLTFDLS</sequence>
<dbReference type="PANTHER" id="PTHR14226:SF57">
    <property type="entry name" value="BLR7027 PROTEIN"/>
    <property type="match status" value="1"/>
</dbReference>
<organism evidence="6 7">
    <name type="scientific">Legionella beliardensis</name>
    <dbReference type="NCBI Taxonomy" id="91822"/>
    <lineage>
        <taxon>Bacteria</taxon>
        <taxon>Pseudomonadati</taxon>
        <taxon>Pseudomonadota</taxon>
        <taxon>Gammaproteobacteria</taxon>
        <taxon>Legionellales</taxon>
        <taxon>Legionellaceae</taxon>
        <taxon>Legionella</taxon>
    </lineage>
</organism>
<feature type="short sequence motif" description="GXSXG" evidence="4">
    <location>
        <begin position="59"/>
        <end position="63"/>
    </location>
</feature>
<dbReference type="AlphaFoldDB" id="A0A378JTX1"/>
<dbReference type="EMBL" id="UGNV01000005">
    <property type="protein sequence ID" value="STX55720.1"/>
    <property type="molecule type" value="Genomic_DNA"/>
</dbReference>
<evidence type="ECO:0000259" key="5">
    <source>
        <dbReference type="PROSITE" id="PS51635"/>
    </source>
</evidence>
<dbReference type="InterPro" id="IPR002641">
    <property type="entry name" value="PNPLA_dom"/>
</dbReference>
<evidence type="ECO:0000256" key="2">
    <source>
        <dbReference type="ARBA" id="ARBA00022963"/>
    </source>
</evidence>
<feature type="short sequence motif" description="GXGXXG" evidence="4">
    <location>
        <begin position="32"/>
        <end position="37"/>
    </location>
</feature>
<evidence type="ECO:0000256" key="1">
    <source>
        <dbReference type="ARBA" id="ARBA00022801"/>
    </source>
</evidence>
<feature type="active site" description="Nucleophile" evidence="4">
    <location>
        <position position="61"/>
    </location>
</feature>
<dbReference type="PROSITE" id="PS51635">
    <property type="entry name" value="PNPLA"/>
    <property type="match status" value="1"/>
</dbReference>
<dbReference type="Pfam" id="PF12536">
    <property type="entry name" value="DUF3734"/>
    <property type="match status" value="1"/>
</dbReference>
<keyword evidence="7" id="KW-1185">Reference proteome</keyword>
<dbReference type="Gene3D" id="3.40.1090.10">
    <property type="entry name" value="Cytosolic phospholipase A2 catalytic domain"/>
    <property type="match status" value="2"/>
</dbReference>
<reference evidence="6 7" key="1">
    <citation type="submission" date="2018-06" db="EMBL/GenBank/DDBJ databases">
        <authorList>
            <consortium name="Pathogen Informatics"/>
            <person name="Doyle S."/>
        </authorList>
    </citation>
    <scope>NUCLEOTIDE SEQUENCE [LARGE SCALE GENOMIC DNA]</scope>
    <source>
        <strain evidence="6 7">NCTC13315</strain>
    </source>
</reference>
<protein>
    <submittedName>
        <fullName evidence="6">Patatin-like phospholipase</fullName>
    </submittedName>
</protein>
<feature type="active site" description="Proton acceptor" evidence="4">
    <location>
        <position position="225"/>
    </location>
</feature>
<dbReference type="CDD" id="cd07209">
    <property type="entry name" value="Pat_hypo_Ecoli_Z1214_like"/>
    <property type="match status" value="1"/>
</dbReference>
<dbReference type="Proteomes" id="UP000254968">
    <property type="component" value="Unassembled WGS sequence"/>
</dbReference>
<dbReference type="Pfam" id="PF01734">
    <property type="entry name" value="Patatin"/>
    <property type="match status" value="1"/>
</dbReference>
<name>A0A378JTX1_9GAMM</name>
<dbReference type="PANTHER" id="PTHR14226">
    <property type="entry name" value="NEUROPATHY TARGET ESTERASE/SWISS CHEESE D.MELANOGASTER"/>
    <property type="match status" value="1"/>
</dbReference>
<dbReference type="RefSeq" id="WP_115304328.1">
    <property type="nucleotide sequence ID" value="NZ_CAAAHO010000014.1"/>
</dbReference>
<dbReference type="GO" id="GO:0016787">
    <property type="term" value="F:hydrolase activity"/>
    <property type="evidence" value="ECO:0007669"/>
    <property type="project" value="UniProtKB-UniRule"/>
</dbReference>
<keyword evidence="3 4" id="KW-0443">Lipid metabolism</keyword>
<dbReference type="SUPFAM" id="SSF52151">
    <property type="entry name" value="FabD/lysophospholipase-like"/>
    <property type="match status" value="1"/>
</dbReference>
<feature type="domain" description="PNPLA" evidence="5">
    <location>
        <begin position="28"/>
        <end position="238"/>
    </location>
</feature>
<evidence type="ECO:0000256" key="4">
    <source>
        <dbReference type="PROSITE-ProRule" id="PRU01161"/>
    </source>
</evidence>
<evidence type="ECO:0000256" key="3">
    <source>
        <dbReference type="ARBA" id="ARBA00023098"/>
    </source>
</evidence>
<dbReference type="InterPro" id="IPR021095">
    <property type="entry name" value="DUF3734"/>
</dbReference>
<accession>A0A378JTX1</accession>
<evidence type="ECO:0000313" key="6">
    <source>
        <dbReference type="EMBL" id="STX55720.1"/>
    </source>
</evidence>
<keyword evidence="2 4" id="KW-0442">Lipid degradation</keyword>
<keyword evidence="1 4" id="KW-0378">Hydrolase</keyword>
<dbReference type="OrthoDB" id="9807112at2"/>